<organism evidence="3 4">
    <name type="scientific">Rubricoccus marinus</name>
    <dbReference type="NCBI Taxonomy" id="716817"/>
    <lineage>
        <taxon>Bacteria</taxon>
        <taxon>Pseudomonadati</taxon>
        <taxon>Rhodothermota</taxon>
        <taxon>Rhodothermia</taxon>
        <taxon>Rhodothermales</taxon>
        <taxon>Rubricoccaceae</taxon>
        <taxon>Rubricoccus</taxon>
    </lineage>
</organism>
<evidence type="ECO:0000259" key="2">
    <source>
        <dbReference type="PROSITE" id="PS50035"/>
    </source>
</evidence>
<evidence type="ECO:0000313" key="4">
    <source>
        <dbReference type="Proteomes" id="UP000216446"/>
    </source>
</evidence>
<dbReference type="InterPro" id="IPR025202">
    <property type="entry name" value="PLD-like_dom"/>
</dbReference>
<sequence>MKHKRIWVVTAAVIITAFGVVIALNFAGPARQVERRIGHRYPLDSPQFTREMGVLLGPGILGGNSVEALQNGDEIFPAMLAAIDSAETTITFETYIYWSGEIGDRFSRALARKAREGVAVKVLLDWVGSAKMDGAILDSLRASGASVEQYRPLAWYTLSRLNNRTHRKLLVVDGRVGFTGGVGIADVWTGDAQDPEHWRDIHFRVEGPVVGQLQAAFMDNWIETTGEVLNGPDYFPPLESTGGVPAQMFTSSPAGGSDSMRLMYLMAIAAAERTLDLNAAYFVPDQLILGALVAAQERGVRVRILVPGEHLDSELVALSSKRSWGPLLQAGVAIAEYEPTMIHTKMLIIDGEMVSVGSTNFDIRSFELNDEASLNLYDRDFAQAMTEVFEADFAQGRAYTYAMWENRPWGEKFAETVLIPIKSQL</sequence>
<dbReference type="AlphaFoldDB" id="A0A259U3Q1"/>
<keyword evidence="4" id="KW-1185">Reference proteome</keyword>
<dbReference type="PANTHER" id="PTHR21248:SF22">
    <property type="entry name" value="PHOSPHOLIPASE D"/>
    <property type="match status" value="1"/>
</dbReference>
<evidence type="ECO:0000256" key="1">
    <source>
        <dbReference type="SAM" id="Phobius"/>
    </source>
</evidence>
<dbReference type="SUPFAM" id="SSF56024">
    <property type="entry name" value="Phospholipase D/nuclease"/>
    <property type="match status" value="2"/>
</dbReference>
<accession>A0A259U3Q1</accession>
<dbReference type="EMBL" id="MQWB01000001">
    <property type="protein sequence ID" value="OZC04454.1"/>
    <property type="molecule type" value="Genomic_DNA"/>
</dbReference>
<dbReference type="PROSITE" id="PS50035">
    <property type="entry name" value="PLD"/>
    <property type="match status" value="2"/>
</dbReference>
<dbReference type="InParanoid" id="A0A259U3Q1"/>
<keyword evidence="1" id="KW-1133">Transmembrane helix</keyword>
<dbReference type="PANTHER" id="PTHR21248">
    <property type="entry name" value="CARDIOLIPIN SYNTHASE"/>
    <property type="match status" value="1"/>
</dbReference>
<dbReference type="RefSeq" id="WP_094550937.1">
    <property type="nucleotide sequence ID" value="NZ_MQWB01000001.1"/>
</dbReference>
<dbReference type="SMART" id="SM00155">
    <property type="entry name" value="PLDc"/>
    <property type="match status" value="2"/>
</dbReference>
<name>A0A259U3Q1_9BACT</name>
<comment type="caution">
    <text evidence="3">The sequence shown here is derived from an EMBL/GenBank/DDBJ whole genome shotgun (WGS) entry which is preliminary data.</text>
</comment>
<keyword evidence="1" id="KW-0812">Transmembrane</keyword>
<dbReference type="Gene3D" id="3.30.870.10">
    <property type="entry name" value="Endonuclease Chain A"/>
    <property type="match status" value="2"/>
</dbReference>
<dbReference type="InterPro" id="IPR001736">
    <property type="entry name" value="PLipase_D/transphosphatidylase"/>
</dbReference>
<feature type="domain" description="PLD phosphodiesterase" evidence="2">
    <location>
        <begin position="161"/>
        <end position="188"/>
    </location>
</feature>
<dbReference type="Proteomes" id="UP000216446">
    <property type="component" value="Unassembled WGS sequence"/>
</dbReference>
<dbReference type="GO" id="GO:0032049">
    <property type="term" value="P:cardiolipin biosynthetic process"/>
    <property type="evidence" value="ECO:0007669"/>
    <property type="project" value="UniProtKB-ARBA"/>
</dbReference>
<keyword evidence="1" id="KW-0472">Membrane</keyword>
<dbReference type="GO" id="GO:0008808">
    <property type="term" value="F:cardiolipin synthase activity"/>
    <property type="evidence" value="ECO:0007669"/>
    <property type="project" value="TreeGrafter"/>
</dbReference>
<protein>
    <submittedName>
        <fullName evidence="3">Cardiolipin synthase B</fullName>
    </submittedName>
</protein>
<dbReference type="OrthoDB" id="9762009at2"/>
<feature type="transmembrane region" description="Helical" evidence="1">
    <location>
        <begin position="6"/>
        <end position="27"/>
    </location>
</feature>
<gene>
    <name evidence="3" type="ORF">BSZ36_16575</name>
</gene>
<evidence type="ECO:0000313" key="3">
    <source>
        <dbReference type="EMBL" id="OZC04454.1"/>
    </source>
</evidence>
<dbReference type="CDD" id="cd09159">
    <property type="entry name" value="PLDc_ybhO_like_2"/>
    <property type="match status" value="1"/>
</dbReference>
<dbReference type="CDD" id="cd09110">
    <property type="entry name" value="PLDc_CLS_1"/>
    <property type="match status" value="1"/>
</dbReference>
<reference evidence="3 4" key="1">
    <citation type="submission" date="2016-11" db="EMBL/GenBank/DDBJ databases">
        <title>Study of marine rhodopsin-containing bacteria.</title>
        <authorList>
            <person name="Yoshizawa S."/>
            <person name="Kumagai Y."/>
            <person name="Kogure K."/>
        </authorList>
    </citation>
    <scope>NUCLEOTIDE SEQUENCE [LARGE SCALE GENOMIC DNA]</scope>
    <source>
        <strain evidence="3 4">SG-29</strain>
    </source>
</reference>
<feature type="domain" description="PLD phosphodiesterase" evidence="2">
    <location>
        <begin position="338"/>
        <end position="365"/>
    </location>
</feature>
<dbReference type="Pfam" id="PF13091">
    <property type="entry name" value="PLDc_2"/>
    <property type="match status" value="2"/>
</dbReference>
<proteinExistence type="predicted"/>
<dbReference type="GO" id="GO:0016020">
    <property type="term" value="C:membrane"/>
    <property type="evidence" value="ECO:0007669"/>
    <property type="project" value="TreeGrafter"/>
</dbReference>